<evidence type="ECO:0000256" key="1">
    <source>
        <dbReference type="ARBA" id="ARBA00001974"/>
    </source>
</evidence>
<comment type="similarity">
    <text evidence="2">Belongs to the class-III pyridine nucleotide-disulfide oxidoreductase family.</text>
</comment>
<dbReference type="Pfam" id="PF07992">
    <property type="entry name" value="Pyr_redox_2"/>
    <property type="match status" value="1"/>
</dbReference>
<keyword evidence="6" id="KW-0676">Redox-active center</keyword>
<keyword evidence="9" id="KW-1185">Reference proteome</keyword>
<evidence type="ECO:0000313" key="9">
    <source>
        <dbReference type="Proteomes" id="UP001310022"/>
    </source>
</evidence>
<dbReference type="Gene3D" id="3.50.50.60">
    <property type="entry name" value="FAD/NAD(P)-binding domain"/>
    <property type="match status" value="2"/>
</dbReference>
<dbReference type="InterPro" id="IPR036873">
    <property type="entry name" value="Rhodanese-like_dom_sf"/>
</dbReference>
<evidence type="ECO:0000259" key="7">
    <source>
        <dbReference type="PROSITE" id="PS50206"/>
    </source>
</evidence>
<dbReference type="SUPFAM" id="SSF51905">
    <property type="entry name" value="FAD/NAD(P)-binding domain"/>
    <property type="match status" value="1"/>
</dbReference>
<accession>A0AAN5AK93</accession>
<keyword evidence="4" id="KW-0274">FAD</keyword>
<keyword evidence="3" id="KW-0285">Flavoprotein</keyword>
<dbReference type="EMBL" id="BQKE01000001">
    <property type="protein sequence ID" value="GJM59668.1"/>
    <property type="molecule type" value="Genomic_DNA"/>
</dbReference>
<dbReference type="AlphaFoldDB" id="A0AAN5AK93"/>
<proteinExistence type="inferred from homology"/>
<dbReference type="InterPro" id="IPR023753">
    <property type="entry name" value="FAD/NAD-binding_dom"/>
</dbReference>
<organism evidence="8 9">
    <name type="scientific">Persicobacter diffluens</name>
    <dbReference type="NCBI Taxonomy" id="981"/>
    <lineage>
        <taxon>Bacteria</taxon>
        <taxon>Pseudomonadati</taxon>
        <taxon>Bacteroidota</taxon>
        <taxon>Cytophagia</taxon>
        <taxon>Cytophagales</taxon>
        <taxon>Persicobacteraceae</taxon>
        <taxon>Persicobacter</taxon>
    </lineage>
</organism>
<dbReference type="InterPro" id="IPR001763">
    <property type="entry name" value="Rhodanese-like_dom"/>
</dbReference>
<sequence length="559" mass="60591">MNKQETIIIVGGLSAGPSAAAKARRMNENARILLFEKTDYISYATCGIPYTFSNTIQSREKLLVVKPNLLENRFGVEMHLNEPVMDILPDQHQVITSAGTYAYDKLIFATGARAFVPEIKNLELTQDWSNVRSMADFDKVYNGLDAMHDIVVLGAGLIGIEAAENLAKAGKKVTVVELAPSVLAAWDAKFGYFAEQALNEGGVDVITGEGISEVVVEEGKLKAVIVGDRTIPADYLMTAVGGRPNTEMLKDKGAETLSNGALVVNDKMETSLADIYAAGDNVSIKNLINGEAGYFPMGTHSNKGGRVAGANAVGGNERFPGAYGTAIVKVFDYTLARTGFNERALKMREIPYQSTLIIAGATPGFYPNPKDLIVEIYYDPTTGTLLGAEVFGEKGADKRIDVLSTAIYAKLTVHDLPNLDLAYAPPFSPAKDPVIVAGYTASNTLKFVHEEISPRNLTTFQKETPSEDYQLVDVRNPQELANQGQVPGAINIPLDQLRERINELDPAKQQVIYCQKGLRGYLASMILVNSGFTKVKNVQGGFFLYKKSGYEVVPQAVNA</sequence>
<dbReference type="Pfam" id="PF00581">
    <property type="entry name" value="Rhodanese"/>
    <property type="match status" value="1"/>
</dbReference>
<evidence type="ECO:0000256" key="2">
    <source>
        <dbReference type="ARBA" id="ARBA00009130"/>
    </source>
</evidence>
<dbReference type="PANTHER" id="PTHR43429:SF1">
    <property type="entry name" value="NAD(P)H SULFUR OXIDOREDUCTASE (COA-DEPENDENT)"/>
    <property type="match status" value="1"/>
</dbReference>
<gene>
    <name evidence="8" type="ORF">PEDI_02200</name>
</gene>
<evidence type="ECO:0000256" key="5">
    <source>
        <dbReference type="ARBA" id="ARBA00023002"/>
    </source>
</evidence>
<dbReference type="InterPro" id="IPR004099">
    <property type="entry name" value="Pyr_nucl-diS_OxRdtase_dimer"/>
</dbReference>
<dbReference type="InterPro" id="IPR036188">
    <property type="entry name" value="FAD/NAD-bd_sf"/>
</dbReference>
<dbReference type="InterPro" id="IPR050260">
    <property type="entry name" value="FAD-bd_OxRdtase"/>
</dbReference>
<dbReference type="Proteomes" id="UP001310022">
    <property type="component" value="Unassembled WGS sequence"/>
</dbReference>
<evidence type="ECO:0000256" key="4">
    <source>
        <dbReference type="ARBA" id="ARBA00022827"/>
    </source>
</evidence>
<dbReference type="RefSeq" id="WP_338235658.1">
    <property type="nucleotide sequence ID" value="NZ_BQKE01000001.1"/>
</dbReference>
<evidence type="ECO:0000256" key="6">
    <source>
        <dbReference type="ARBA" id="ARBA00023284"/>
    </source>
</evidence>
<dbReference type="InterPro" id="IPR016156">
    <property type="entry name" value="FAD/NAD-linked_Rdtase_dimer_sf"/>
</dbReference>
<dbReference type="SUPFAM" id="SSF55424">
    <property type="entry name" value="FAD/NAD-linked reductases, dimerisation (C-terminal) domain"/>
    <property type="match status" value="1"/>
</dbReference>
<comment type="cofactor">
    <cofactor evidence="1">
        <name>FAD</name>
        <dbReference type="ChEBI" id="CHEBI:57692"/>
    </cofactor>
</comment>
<dbReference type="SMART" id="SM00450">
    <property type="entry name" value="RHOD"/>
    <property type="match status" value="1"/>
</dbReference>
<reference evidence="8 9" key="1">
    <citation type="submission" date="2021-12" db="EMBL/GenBank/DDBJ databases">
        <title>Genome sequencing of bacteria with rrn-lacking chromosome and rrn-plasmid.</title>
        <authorList>
            <person name="Anda M."/>
            <person name="Iwasaki W."/>
        </authorList>
    </citation>
    <scope>NUCLEOTIDE SEQUENCE [LARGE SCALE GENOMIC DNA]</scope>
    <source>
        <strain evidence="8 9">NBRC 15940</strain>
    </source>
</reference>
<feature type="domain" description="Rhodanese" evidence="7">
    <location>
        <begin position="465"/>
        <end position="554"/>
    </location>
</feature>
<dbReference type="Gene3D" id="3.40.250.10">
    <property type="entry name" value="Rhodanese-like domain"/>
    <property type="match status" value="1"/>
</dbReference>
<comment type="caution">
    <text evidence="8">The sequence shown here is derived from an EMBL/GenBank/DDBJ whole genome shotgun (WGS) entry which is preliminary data.</text>
</comment>
<dbReference type="GO" id="GO:0016491">
    <property type="term" value="F:oxidoreductase activity"/>
    <property type="evidence" value="ECO:0007669"/>
    <property type="project" value="UniProtKB-KW"/>
</dbReference>
<keyword evidence="5" id="KW-0560">Oxidoreductase</keyword>
<evidence type="ECO:0000256" key="3">
    <source>
        <dbReference type="ARBA" id="ARBA00022630"/>
    </source>
</evidence>
<dbReference type="PANTHER" id="PTHR43429">
    <property type="entry name" value="PYRIDINE NUCLEOTIDE-DISULFIDE OXIDOREDUCTASE DOMAIN-CONTAINING"/>
    <property type="match status" value="1"/>
</dbReference>
<evidence type="ECO:0000313" key="8">
    <source>
        <dbReference type="EMBL" id="GJM59668.1"/>
    </source>
</evidence>
<dbReference type="PROSITE" id="PS50206">
    <property type="entry name" value="RHODANESE_3"/>
    <property type="match status" value="1"/>
</dbReference>
<dbReference type="PRINTS" id="PR00368">
    <property type="entry name" value="FADPNR"/>
</dbReference>
<name>A0AAN5AK93_9BACT</name>
<dbReference type="PRINTS" id="PR00411">
    <property type="entry name" value="PNDRDTASEI"/>
</dbReference>
<dbReference type="SUPFAM" id="SSF52821">
    <property type="entry name" value="Rhodanese/Cell cycle control phosphatase"/>
    <property type="match status" value="1"/>
</dbReference>
<dbReference type="Pfam" id="PF02852">
    <property type="entry name" value="Pyr_redox_dim"/>
    <property type="match status" value="1"/>
</dbReference>
<protein>
    <submittedName>
        <fullName evidence="8">CoA-disulfide reductase</fullName>
    </submittedName>
</protein>